<dbReference type="GO" id="GO:0005737">
    <property type="term" value="C:cytoplasm"/>
    <property type="evidence" value="ECO:0007669"/>
    <property type="project" value="TreeGrafter"/>
</dbReference>
<evidence type="ECO:0000256" key="5">
    <source>
        <dbReference type="ARBA" id="ARBA00022777"/>
    </source>
</evidence>
<evidence type="ECO:0000313" key="12">
    <source>
        <dbReference type="Proteomes" id="UP000305948"/>
    </source>
</evidence>
<dbReference type="EMBL" id="ML213540">
    <property type="protein sequence ID" value="TFK45562.1"/>
    <property type="molecule type" value="Genomic_DNA"/>
</dbReference>
<keyword evidence="12" id="KW-1185">Reference proteome</keyword>
<name>A0A5C3N1I4_9AGAM</name>
<dbReference type="Gene3D" id="3.30.200.20">
    <property type="entry name" value="Phosphorylase Kinase, domain 1"/>
    <property type="match status" value="1"/>
</dbReference>
<keyword evidence="2" id="KW-0723">Serine/threonine-protein kinase</keyword>
<dbReference type="OrthoDB" id="5979581at2759"/>
<dbReference type="SUPFAM" id="SSF56112">
    <property type="entry name" value="Protein kinase-like (PK-like)"/>
    <property type="match status" value="1"/>
</dbReference>
<evidence type="ECO:0000256" key="3">
    <source>
        <dbReference type="ARBA" id="ARBA00022679"/>
    </source>
</evidence>
<dbReference type="PANTHER" id="PTHR47634:SF9">
    <property type="entry name" value="PROTEIN KINASE DOMAIN-CONTAINING PROTEIN-RELATED"/>
    <property type="match status" value="1"/>
</dbReference>
<dbReference type="Proteomes" id="UP000305948">
    <property type="component" value="Unassembled WGS sequence"/>
</dbReference>
<evidence type="ECO:0000313" key="11">
    <source>
        <dbReference type="EMBL" id="TFK51157.1"/>
    </source>
</evidence>
<dbReference type="GO" id="GO:0000245">
    <property type="term" value="P:spliceosomal complex assembly"/>
    <property type="evidence" value="ECO:0007669"/>
    <property type="project" value="TreeGrafter"/>
</dbReference>
<dbReference type="GO" id="GO:0050684">
    <property type="term" value="P:regulation of mRNA processing"/>
    <property type="evidence" value="ECO:0007669"/>
    <property type="project" value="TreeGrafter"/>
</dbReference>
<evidence type="ECO:0000259" key="9">
    <source>
        <dbReference type="PROSITE" id="PS50011"/>
    </source>
</evidence>
<reference evidence="11 12" key="1">
    <citation type="journal article" date="2019" name="Nat. Ecol. Evol.">
        <title>Megaphylogeny resolves global patterns of mushroom evolution.</title>
        <authorList>
            <person name="Varga T."/>
            <person name="Krizsan K."/>
            <person name="Foldi C."/>
            <person name="Dima B."/>
            <person name="Sanchez-Garcia M."/>
            <person name="Sanchez-Ramirez S."/>
            <person name="Szollosi G.J."/>
            <person name="Szarkandi J.G."/>
            <person name="Papp V."/>
            <person name="Albert L."/>
            <person name="Andreopoulos W."/>
            <person name="Angelini C."/>
            <person name="Antonin V."/>
            <person name="Barry K.W."/>
            <person name="Bougher N.L."/>
            <person name="Buchanan P."/>
            <person name="Buyck B."/>
            <person name="Bense V."/>
            <person name="Catcheside P."/>
            <person name="Chovatia M."/>
            <person name="Cooper J."/>
            <person name="Damon W."/>
            <person name="Desjardin D."/>
            <person name="Finy P."/>
            <person name="Geml J."/>
            <person name="Haridas S."/>
            <person name="Hughes K."/>
            <person name="Justo A."/>
            <person name="Karasinski D."/>
            <person name="Kautmanova I."/>
            <person name="Kiss B."/>
            <person name="Kocsube S."/>
            <person name="Kotiranta H."/>
            <person name="LaButti K.M."/>
            <person name="Lechner B.E."/>
            <person name="Liimatainen K."/>
            <person name="Lipzen A."/>
            <person name="Lukacs Z."/>
            <person name="Mihaltcheva S."/>
            <person name="Morgado L.N."/>
            <person name="Niskanen T."/>
            <person name="Noordeloos M.E."/>
            <person name="Ohm R.A."/>
            <person name="Ortiz-Santana B."/>
            <person name="Ovrebo C."/>
            <person name="Racz N."/>
            <person name="Riley R."/>
            <person name="Savchenko A."/>
            <person name="Shiryaev A."/>
            <person name="Soop K."/>
            <person name="Spirin V."/>
            <person name="Szebenyi C."/>
            <person name="Tomsovsky M."/>
            <person name="Tulloss R.E."/>
            <person name="Uehling J."/>
            <person name="Grigoriev I.V."/>
            <person name="Vagvolgyi C."/>
            <person name="Papp T."/>
            <person name="Martin F.M."/>
            <person name="Miettinen O."/>
            <person name="Hibbett D.S."/>
            <person name="Nagy L.G."/>
        </authorList>
    </citation>
    <scope>NUCLEOTIDE SEQUENCE [LARGE SCALE GENOMIC DNA]</scope>
    <source>
        <strain evidence="11 12">OMC1185</strain>
    </source>
</reference>
<keyword evidence="5 11" id="KW-0418">Kinase</keyword>
<keyword evidence="4" id="KW-0547">Nucleotide-binding</keyword>
<keyword evidence="6" id="KW-0067">ATP-binding</keyword>
<gene>
    <name evidence="11" type="ORF">OE88DRAFT_1749176</name>
    <name evidence="10" type="ORF">OE88DRAFT_1784344</name>
</gene>
<dbReference type="InterPro" id="IPR000719">
    <property type="entry name" value="Prot_kinase_dom"/>
</dbReference>
<dbReference type="GO" id="GO:0005634">
    <property type="term" value="C:nucleus"/>
    <property type="evidence" value="ECO:0007669"/>
    <property type="project" value="TreeGrafter"/>
</dbReference>
<comment type="catalytic activity">
    <reaction evidence="8">
        <text>L-seryl-[protein] + ATP = O-phospho-L-seryl-[protein] + ADP + H(+)</text>
        <dbReference type="Rhea" id="RHEA:17989"/>
        <dbReference type="Rhea" id="RHEA-COMP:9863"/>
        <dbReference type="Rhea" id="RHEA-COMP:11604"/>
        <dbReference type="ChEBI" id="CHEBI:15378"/>
        <dbReference type="ChEBI" id="CHEBI:29999"/>
        <dbReference type="ChEBI" id="CHEBI:30616"/>
        <dbReference type="ChEBI" id="CHEBI:83421"/>
        <dbReference type="ChEBI" id="CHEBI:456216"/>
        <dbReference type="EC" id="2.7.11.1"/>
    </reaction>
</comment>
<dbReference type="EMBL" id="ML213512">
    <property type="protein sequence ID" value="TFK51157.1"/>
    <property type="molecule type" value="Genomic_DNA"/>
</dbReference>
<dbReference type="InterPro" id="IPR011009">
    <property type="entry name" value="Kinase-like_dom_sf"/>
</dbReference>
<evidence type="ECO:0000256" key="7">
    <source>
        <dbReference type="ARBA" id="ARBA00047899"/>
    </source>
</evidence>
<dbReference type="Gene3D" id="1.10.510.10">
    <property type="entry name" value="Transferase(Phosphotransferase) domain 1"/>
    <property type="match status" value="1"/>
</dbReference>
<feature type="domain" description="Protein kinase" evidence="9">
    <location>
        <begin position="44"/>
        <end position="398"/>
    </location>
</feature>
<dbReference type="InterPro" id="IPR051334">
    <property type="entry name" value="SRPK"/>
</dbReference>
<dbReference type="STRING" id="5364.A0A5C3N1I4"/>
<proteinExistence type="predicted"/>
<dbReference type="GO" id="GO:0004674">
    <property type="term" value="F:protein serine/threonine kinase activity"/>
    <property type="evidence" value="ECO:0007669"/>
    <property type="project" value="UniProtKB-KW"/>
</dbReference>
<dbReference type="GO" id="GO:0005524">
    <property type="term" value="F:ATP binding"/>
    <property type="evidence" value="ECO:0007669"/>
    <property type="project" value="UniProtKB-KW"/>
</dbReference>
<dbReference type="SMART" id="SM00220">
    <property type="entry name" value="S_TKc"/>
    <property type="match status" value="1"/>
</dbReference>
<keyword evidence="3" id="KW-0808">Transferase</keyword>
<evidence type="ECO:0000256" key="6">
    <source>
        <dbReference type="ARBA" id="ARBA00022840"/>
    </source>
</evidence>
<organism evidence="11 12">
    <name type="scientific">Heliocybe sulcata</name>
    <dbReference type="NCBI Taxonomy" id="5364"/>
    <lineage>
        <taxon>Eukaryota</taxon>
        <taxon>Fungi</taxon>
        <taxon>Dikarya</taxon>
        <taxon>Basidiomycota</taxon>
        <taxon>Agaricomycotina</taxon>
        <taxon>Agaricomycetes</taxon>
        <taxon>Gloeophyllales</taxon>
        <taxon>Gloeophyllaceae</taxon>
        <taxon>Heliocybe</taxon>
    </lineage>
</organism>
<evidence type="ECO:0000256" key="2">
    <source>
        <dbReference type="ARBA" id="ARBA00022527"/>
    </source>
</evidence>
<dbReference type="PROSITE" id="PS50011">
    <property type="entry name" value="PROTEIN_KINASE_DOM"/>
    <property type="match status" value="1"/>
</dbReference>
<sequence>MRATLRLSIPLLGSDVPVEEEGAPDYSPRHFYPVRLGEVFQDSYEVVAKLGFGGNSTVWLARDLLRYRFPQDRYVTLKVCRNDPGHQAAAQRELSLSQHIASANPWHPALRYIRTAKDSFEVDGPHGRHTTLVYEPMREPLWLFQYHRLGGVYPAALLKTTVRILLYALDYLHTQCRIIHTDIKPENILLALESTAVLDDVVRDEAASPSPRKILADREIYLSRNDFGALRALPKFLRISDFDVAVRGDAKAPLTHVIQPDDFRAPEVTVGAPWSYSADIWNLGVMLWNLLEGESLCCGRDERTDAYSAGRQLAQITSLLGPAPPDVLAGAMDTHVFYHSDGRLKADYGVPGRTKLEDTVTCVEGEEKRLFVDFVRQMLKWRPQERATAAQLLEHPWLH</sequence>
<evidence type="ECO:0000313" key="10">
    <source>
        <dbReference type="EMBL" id="TFK45562.1"/>
    </source>
</evidence>
<dbReference type="PROSITE" id="PS00108">
    <property type="entry name" value="PROTEIN_KINASE_ST"/>
    <property type="match status" value="1"/>
</dbReference>
<dbReference type="PANTHER" id="PTHR47634">
    <property type="entry name" value="PROTEIN KINASE DOMAIN-CONTAINING PROTEIN-RELATED"/>
    <property type="match status" value="1"/>
</dbReference>
<protein>
    <recommendedName>
        <fullName evidence="1">non-specific serine/threonine protein kinase</fullName>
        <ecNumber evidence="1">2.7.11.1</ecNumber>
    </recommendedName>
</protein>
<dbReference type="InterPro" id="IPR008271">
    <property type="entry name" value="Ser/Thr_kinase_AS"/>
</dbReference>
<evidence type="ECO:0000256" key="8">
    <source>
        <dbReference type="ARBA" id="ARBA00048679"/>
    </source>
</evidence>
<dbReference type="Pfam" id="PF00069">
    <property type="entry name" value="Pkinase"/>
    <property type="match status" value="1"/>
</dbReference>
<dbReference type="EC" id="2.7.11.1" evidence="1"/>
<dbReference type="AlphaFoldDB" id="A0A5C3N1I4"/>
<evidence type="ECO:0000256" key="1">
    <source>
        <dbReference type="ARBA" id="ARBA00012513"/>
    </source>
</evidence>
<comment type="catalytic activity">
    <reaction evidence="7">
        <text>L-threonyl-[protein] + ATP = O-phospho-L-threonyl-[protein] + ADP + H(+)</text>
        <dbReference type="Rhea" id="RHEA:46608"/>
        <dbReference type="Rhea" id="RHEA-COMP:11060"/>
        <dbReference type="Rhea" id="RHEA-COMP:11605"/>
        <dbReference type="ChEBI" id="CHEBI:15378"/>
        <dbReference type="ChEBI" id="CHEBI:30013"/>
        <dbReference type="ChEBI" id="CHEBI:30616"/>
        <dbReference type="ChEBI" id="CHEBI:61977"/>
        <dbReference type="ChEBI" id="CHEBI:456216"/>
        <dbReference type="EC" id="2.7.11.1"/>
    </reaction>
</comment>
<accession>A0A5C3N1I4</accession>
<evidence type="ECO:0000256" key="4">
    <source>
        <dbReference type="ARBA" id="ARBA00022741"/>
    </source>
</evidence>